<comment type="caution">
    <text evidence="2">The sequence shown here is derived from an EMBL/GenBank/DDBJ whole genome shotgun (WGS) entry which is preliminary data.</text>
</comment>
<dbReference type="Proteomes" id="UP001341840">
    <property type="component" value="Unassembled WGS sequence"/>
</dbReference>
<organism evidence="2 3">
    <name type="scientific">Stylosanthes scabra</name>
    <dbReference type="NCBI Taxonomy" id="79078"/>
    <lineage>
        <taxon>Eukaryota</taxon>
        <taxon>Viridiplantae</taxon>
        <taxon>Streptophyta</taxon>
        <taxon>Embryophyta</taxon>
        <taxon>Tracheophyta</taxon>
        <taxon>Spermatophyta</taxon>
        <taxon>Magnoliopsida</taxon>
        <taxon>eudicotyledons</taxon>
        <taxon>Gunneridae</taxon>
        <taxon>Pentapetalae</taxon>
        <taxon>rosids</taxon>
        <taxon>fabids</taxon>
        <taxon>Fabales</taxon>
        <taxon>Fabaceae</taxon>
        <taxon>Papilionoideae</taxon>
        <taxon>50 kb inversion clade</taxon>
        <taxon>dalbergioids sensu lato</taxon>
        <taxon>Dalbergieae</taxon>
        <taxon>Pterocarpus clade</taxon>
        <taxon>Stylosanthes</taxon>
    </lineage>
</organism>
<sequence length="272" mass="29610">MSDEKTSPLSTSTEESNNSEATNVGQLFGQNSENLEAMGPMHPHDVIDTDMVVGSTFQSWHLPGITAMNLPQGLTNLTSTMTFTGWAMYGLPTGYSNMCNKPIYAHTQIPQSGHTQLDYPQSRLPLSGYHQSKYFQSEYLPMYVTGGFNPNFDYVAYQHLINNHPYMGVVSLTQPMSNVFSTQAMVSTPHGVSTGAGAGAGSNRPLTSLLPTQAIASTPHIVLTGAGSESIFQGMPSQILAEKTPPNNAVRSFPVFRQQMEESHRDIVNMLT</sequence>
<protein>
    <submittedName>
        <fullName evidence="2">Uncharacterized protein</fullName>
    </submittedName>
</protein>
<gene>
    <name evidence="2" type="ORF">PIB30_042303</name>
</gene>
<feature type="region of interest" description="Disordered" evidence="1">
    <location>
        <begin position="1"/>
        <end position="23"/>
    </location>
</feature>
<keyword evidence="3" id="KW-1185">Reference proteome</keyword>
<dbReference type="EMBL" id="JASCZI010211688">
    <property type="protein sequence ID" value="MED6195914.1"/>
    <property type="molecule type" value="Genomic_DNA"/>
</dbReference>
<reference evidence="2 3" key="1">
    <citation type="journal article" date="2023" name="Plants (Basel)">
        <title>Bridging the Gap: Combining Genomics and Transcriptomics Approaches to Understand Stylosanthes scabra, an Orphan Legume from the Brazilian Caatinga.</title>
        <authorList>
            <person name="Ferreira-Neto J.R.C."/>
            <person name="da Silva M.D."/>
            <person name="Binneck E."/>
            <person name="de Melo N.F."/>
            <person name="da Silva R.H."/>
            <person name="de Melo A.L.T.M."/>
            <person name="Pandolfi V."/>
            <person name="Bustamante F.O."/>
            <person name="Brasileiro-Vidal A.C."/>
            <person name="Benko-Iseppon A.M."/>
        </authorList>
    </citation>
    <scope>NUCLEOTIDE SEQUENCE [LARGE SCALE GENOMIC DNA]</scope>
    <source>
        <tissue evidence="2">Leaves</tissue>
    </source>
</reference>
<evidence type="ECO:0000313" key="3">
    <source>
        <dbReference type="Proteomes" id="UP001341840"/>
    </source>
</evidence>
<name>A0ABU6XEE0_9FABA</name>
<accession>A0ABU6XEE0</accession>
<feature type="compositionally biased region" description="Low complexity" evidence="1">
    <location>
        <begin position="10"/>
        <end position="23"/>
    </location>
</feature>
<evidence type="ECO:0000256" key="1">
    <source>
        <dbReference type="SAM" id="MobiDB-lite"/>
    </source>
</evidence>
<proteinExistence type="predicted"/>
<evidence type="ECO:0000313" key="2">
    <source>
        <dbReference type="EMBL" id="MED6195914.1"/>
    </source>
</evidence>